<protein>
    <submittedName>
        <fullName evidence="4">M56 family metallopeptidase</fullName>
    </submittedName>
</protein>
<keyword evidence="5" id="KW-1185">Reference proteome</keyword>
<evidence type="ECO:0000313" key="5">
    <source>
        <dbReference type="Proteomes" id="UP001596106"/>
    </source>
</evidence>
<dbReference type="RefSeq" id="WP_379848690.1">
    <property type="nucleotide sequence ID" value="NZ_JBHSMA010000008.1"/>
</dbReference>
<dbReference type="EMBL" id="JBHSMA010000008">
    <property type="protein sequence ID" value="MFC5411802.1"/>
    <property type="molecule type" value="Genomic_DNA"/>
</dbReference>
<proteinExistence type="predicted"/>
<feature type="transmembrane region" description="Helical" evidence="2">
    <location>
        <begin position="35"/>
        <end position="57"/>
    </location>
</feature>
<keyword evidence="2" id="KW-0812">Transmembrane</keyword>
<feature type="transmembrane region" description="Helical" evidence="2">
    <location>
        <begin position="192"/>
        <end position="211"/>
    </location>
</feature>
<dbReference type="InterPro" id="IPR052173">
    <property type="entry name" value="Beta-lactam_resp_regulator"/>
</dbReference>
<feature type="transmembrane region" description="Helical" evidence="2">
    <location>
        <begin position="103"/>
        <end position="128"/>
    </location>
</feature>
<feature type="region of interest" description="Disordered" evidence="1">
    <location>
        <begin position="306"/>
        <end position="325"/>
    </location>
</feature>
<evidence type="ECO:0000313" key="4">
    <source>
        <dbReference type="EMBL" id="MFC5411802.1"/>
    </source>
</evidence>
<name>A0ABW0IKX6_9BACT</name>
<comment type="caution">
    <text evidence="4">The sequence shown here is derived from an EMBL/GenBank/DDBJ whole genome shotgun (WGS) entry which is preliminary data.</text>
</comment>
<reference evidence="5" key="1">
    <citation type="journal article" date="2019" name="Int. J. Syst. Evol. Microbiol.">
        <title>The Global Catalogue of Microorganisms (GCM) 10K type strain sequencing project: providing services to taxonomists for standard genome sequencing and annotation.</title>
        <authorList>
            <consortium name="The Broad Institute Genomics Platform"/>
            <consortium name="The Broad Institute Genome Sequencing Center for Infectious Disease"/>
            <person name="Wu L."/>
            <person name="Ma J."/>
        </authorList>
    </citation>
    <scope>NUCLEOTIDE SEQUENCE [LARGE SCALE GENOMIC DNA]</scope>
    <source>
        <strain evidence="5">CCUG 55250</strain>
    </source>
</reference>
<gene>
    <name evidence="4" type="ORF">ACFPMF_20940</name>
</gene>
<evidence type="ECO:0000259" key="3">
    <source>
        <dbReference type="Pfam" id="PF05569"/>
    </source>
</evidence>
<dbReference type="InterPro" id="IPR008756">
    <property type="entry name" value="Peptidase_M56"/>
</dbReference>
<organism evidence="4 5">
    <name type="scientific">Larkinella bovis</name>
    <dbReference type="NCBI Taxonomy" id="683041"/>
    <lineage>
        <taxon>Bacteria</taxon>
        <taxon>Pseudomonadati</taxon>
        <taxon>Bacteroidota</taxon>
        <taxon>Cytophagia</taxon>
        <taxon>Cytophagales</taxon>
        <taxon>Spirosomataceae</taxon>
        <taxon>Larkinella</taxon>
    </lineage>
</organism>
<dbReference type="Proteomes" id="UP001596106">
    <property type="component" value="Unassembled WGS sequence"/>
</dbReference>
<accession>A0ABW0IKX6</accession>
<dbReference type="Pfam" id="PF05569">
    <property type="entry name" value="Peptidase_M56"/>
    <property type="match status" value="1"/>
</dbReference>
<keyword evidence="2" id="KW-0472">Membrane</keyword>
<evidence type="ECO:0000256" key="2">
    <source>
        <dbReference type="SAM" id="Phobius"/>
    </source>
</evidence>
<keyword evidence="2" id="KW-1133">Transmembrane helix</keyword>
<evidence type="ECO:0000256" key="1">
    <source>
        <dbReference type="SAM" id="MobiDB-lite"/>
    </source>
</evidence>
<dbReference type="PANTHER" id="PTHR34978:SF3">
    <property type="entry name" value="SLR0241 PROTEIN"/>
    <property type="match status" value="1"/>
</dbReference>
<dbReference type="PANTHER" id="PTHR34978">
    <property type="entry name" value="POSSIBLE SENSOR-TRANSDUCER PROTEIN BLAR"/>
    <property type="match status" value="1"/>
</dbReference>
<feature type="domain" description="Peptidase M56" evidence="3">
    <location>
        <begin position="175"/>
        <end position="268"/>
    </location>
</feature>
<feature type="transmembrane region" description="Helical" evidence="2">
    <location>
        <begin position="6"/>
        <end position="23"/>
    </location>
</feature>
<sequence>MMTYLLKTVLCSAILLLVYRLFLEREKMHHFNRFYLLFCVVFSATVPLVTLEVNALISPPFWASSAVSSPTQPGPAAPVPQTQWQAFTSPGATLTAKPVFFPALLYGLYALITAGLLIRFGINVAVLVKKAVRHPVVRWKGTRLVLIPDDIPIHSFFNTIFVNEDEFRNQQVEAALLTHETAHLRQKHSLDILFMELILAIGWVNPILFLYRMAIRLNHEFLADEAVIRQDRNVKQYQYLLLEKLCQNRKNTLTSHFSFRSTKKRMIMMTQSANPAFIRVKKIALAPFLIAVGFLFMEQTLAQQPATPAPHQLPDGARKAAGGRGVTKEELDEYERIVKEAGFPRQAGKVARIAQYDLNHKDRELADQLFRKMTKLQREKATRAWPFVPMPTRPPRKSPSPEYFESLKDPQKFAIWIHGRPAQNSALNHYKASDFVYYSGSYVHKNARSKRFPQPYQMTLLTEAEYEKEFKDWKAPALEVE</sequence>